<dbReference type="SMART" id="SM00448">
    <property type="entry name" value="REC"/>
    <property type="match status" value="1"/>
</dbReference>
<protein>
    <recommendedName>
        <fullName evidence="1">Stage 0 sporulation protein A homolog</fullName>
    </recommendedName>
</protein>
<dbReference type="PANTHER" id="PTHR48111">
    <property type="entry name" value="REGULATOR OF RPOS"/>
    <property type="match status" value="1"/>
</dbReference>
<dbReference type="InterPro" id="IPR036388">
    <property type="entry name" value="WH-like_DNA-bd_sf"/>
</dbReference>
<dbReference type="FunFam" id="3.40.50.2300:FF:000002">
    <property type="entry name" value="DNA-binding response regulator PhoP"/>
    <property type="match status" value="1"/>
</dbReference>
<dbReference type="InterPro" id="IPR011006">
    <property type="entry name" value="CheY-like_superfamily"/>
</dbReference>
<keyword evidence="2 8" id="KW-0597">Phosphoprotein</keyword>
<reference evidence="12 13" key="1">
    <citation type="submission" date="2019-03" db="EMBL/GenBank/DDBJ databases">
        <title>Genomic Encyclopedia of Type Strains, Phase IV (KMG-IV): sequencing the most valuable type-strain genomes for metagenomic binning, comparative biology and taxonomic classification.</title>
        <authorList>
            <person name="Goeker M."/>
        </authorList>
    </citation>
    <scope>NUCLEOTIDE SEQUENCE [LARGE SCALE GENOMIC DNA]</scope>
    <source>
        <strain evidence="12 13">DSM 28559</strain>
    </source>
</reference>
<dbReference type="InterPro" id="IPR039420">
    <property type="entry name" value="WalR-like"/>
</dbReference>
<dbReference type="GO" id="GO:0006355">
    <property type="term" value="P:regulation of DNA-templated transcription"/>
    <property type="evidence" value="ECO:0007669"/>
    <property type="project" value="InterPro"/>
</dbReference>
<evidence type="ECO:0000256" key="2">
    <source>
        <dbReference type="ARBA" id="ARBA00022553"/>
    </source>
</evidence>
<feature type="DNA-binding region" description="OmpR/PhoB-type" evidence="9">
    <location>
        <begin position="124"/>
        <end position="222"/>
    </location>
</feature>
<evidence type="ECO:0000313" key="13">
    <source>
        <dbReference type="Proteomes" id="UP000295711"/>
    </source>
</evidence>
<dbReference type="GO" id="GO:0032993">
    <property type="term" value="C:protein-DNA complex"/>
    <property type="evidence" value="ECO:0007669"/>
    <property type="project" value="TreeGrafter"/>
</dbReference>
<dbReference type="GO" id="GO:0005829">
    <property type="term" value="C:cytosol"/>
    <property type="evidence" value="ECO:0007669"/>
    <property type="project" value="TreeGrafter"/>
</dbReference>
<dbReference type="PANTHER" id="PTHR48111:SF36">
    <property type="entry name" value="TRANSCRIPTIONAL REGULATORY PROTEIN CUTR"/>
    <property type="match status" value="1"/>
</dbReference>
<dbReference type="RefSeq" id="WP_132090484.1">
    <property type="nucleotide sequence ID" value="NZ_JANKAQ010000004.1"/>
</dbReference>
<keyword evidence="13" id="KW-1185">Reference proteome</keyword>
<keyword evidence="3" id="KW-0902">Two-component regulatory system</keyword>
<dbReference type="SUPFAM" id="SSF52172">
    <property type="entry name" value="CheY-like"/>
    <property type="match status" value="1"/>
</dbReference>
<dbReference type="Proteomes" id="UP000295711">
    <property type="component" value="Unassembled WGS sequence"/>
</dbReference>
<proteinExistence type="predicted"/>
<feature type="domain" description="OmpR/PhoB-type" evidence="11">
    <location>
        <begin position="124"/>
        <end position="222"/>
    </location>
</feature>
<sequence>MKILIVEDEEKLRNSLAEGLRLKGYAIDVAADGELADEMAFCENYDLIILDLNLPKVDGFSVLQNFRREKQDVPVLILSARDGIADKVTGLDLGANDYLTKPFHFAELEARIRSLLRRKTVVENTILSSGSLCFDTVSRITSAANRPVSLTTKEAALLEYLLLHKGRVISLEELLEHVWDSNADTFSNSIRVHMSSLRRKLKKQLGYDPIQNMIGKGYVIREEN</sequence>
<feature type="modified residue" description="4-aspartylphosphate" evidence="8">
    <location>
        <position position="51"/>
    </location>
</feature>
<comment type="function">
    <text evidence="7">May play the central regulatory role in sporulation. It may be an element of the effector pathway responsible for the activation of sporulation genes in response to nutritional stress. Spo0A may act in concert with spo0H (a sigma factor) to control the expression of some genes that are critical to the sporulation process.</text>
</comment>
<keyword evidence="5 9" id="KW-0238">DNA-binding</keyword>
<dbReference type="EMBL" id="SLXA01000004">
    <property type="protein sequence ID" value="TCO85115.1"/>
    <property type="molecule type" value="Genomic_DNA"/>
</dbReference>
<keyword evidence="6" id="KW-0804">Transcription</keyword>
<dbReference type="PROSITE" id="PS50110">
    <property type="entry name" value="RESPONSE_REGULATORY"/>
    <property type="match status" value="1"/>
</dbReference>
<dbReference type="Pfam" id="PF00072">
    <property type="entry name" value="Response_reg"/>
    <property type="match status" value="1"/>
</dbReference>
<evidence type="ECO:0000256" key="7">
    <source>
        <dbReference type="ARBA" id="ARBA00024867"/>
    </source>
</evidence>
<evidence type="ECO:0000256" key="4">
    <source>
        <dbReference type="ARBA" id="ARBA00023015"/>
    </source>
</evidence>
<dbReference type="Pfam" id="PF00486">
    <property type="entry name" value="Trans_reg_C"/>
    <property type="match status" value="1"/>
</dbReference>
<evidence type="ECO:0000256" key="5">
    <source>
        <dbReference type="ARBA" id="ARBA00023125"/>
    </source>
</evidence>
<dbReference type="GO" id="GO:0000156">
    <property type="term" value="F:phosphorelay response regulator activity"/>
    <property type="evidence" value="ECO:0007669"/>
    <property type="project" value="TreeGrafter"/>
</dbReference>
<dbReference type="Gene3D" id="1.10.10.10">
    <property type="entry name" value="Winged helix-like DNA-binding domain superfamily/Winged helix DNA-binding domain"/>
    <property type="match status" value="1"/>
</dbReference>
<dbReference type="InterPro" id="IPR001789">
    <property type="entry name" value="Sig_transdc_resp-reg_receiver"/>
</dbReference>
<name>A0A4R2LGD0_9FIRM</name>
<dbReference type="CDD" id="cd00383">
    <property type="entry name" value="trans_reg_C"/>
    <property type="match status" value="1"/>
</dbReference>
<evidence type="ECO:0000259" key="10">
    <source>
        <dbReference type="PROSITE" id="PS50110"/>
    </source>
</evidence>
<dbReference type="PROSITE" id="PS51755">
    <property type="entry name" value="OMPR_PHOB"/>
    <property type="match status" value="1"/>
</dbReference>
<gene>
    <name evidence="12" type="ORF">EV212_104170</name>
</gene>
<dbReference type="Gene3D" id="6.10.250.690">
    <property type="match status" value="1"/>
</dbReference>
<evidence type="ECO:0000256" key="3">
    <source>
        <dbReference type="ARBA" id="ARBA00023012"/>
    </source>
</evidence>
<evidence type="ECO:0000259" key="11">
    <source>
        <dbReference type="PROSITE" id="PS51755"/>
    </source>
</evidence>
<keyword evidence="4" id="KW-0805">Transcription regulation</keyword>
<dbReference type="AlphaFoldDB" id="A0A4R2LGD0"/>
<feature type="domain" description="Response regulatory" evidence="10">
    <location>
        <begin position="2"/>
        <end position="116"/>
    </location>
</feature>
<evidence type="ECO:0000256" key="9">
    <source>
        <dbReference type="PROSITE-ProRule" id="PRU01091"/>
    </source>
</evidence>
<comment type="caution">
    <text evidence="12">The sequence shown here is derived from an EMBL/GenBank/DDBJ whole genome shotgun (WGS) entry which is preliminary data.</text>
</comment>
<dbReference type="Gene3D" id="3.40.50.2300">
    <property type="match status" value="1"/>
</dbReference>
<evidence type="ECO:0000256" key="8">
    <source>
        <dbReference type="PROSITE-ProRule" id="PRU00169"/>
    </source>
</evidence>
<evidence type="ECO:0000256" key="1">
    <source>
        <dbReference type="ARBA" id="ARBA00018672"/>
    </source>
</evidence>
<dbReference type="OrthoDB" id="9790442at2"/>
<evidence type="ECO:0000256" key="6">
    <source>
        <dbReference type="ARBA" id="ARBA00023163"/>
    </source>
</evidence>
<dbReference type="SMART" id="SM00862">
    <property type="entry name" value="Trans_reg_C"/>
    <property type="match status" value="1"/>
</dbReference>
<organism evidence="12 13">
    <name type="scientific">Frisingicoccus caecimuris</name>
    <dbReference type="NCBI Taxonomy" id="1796636"/>
    <lineage>
        <taxon>Bacteria</taxon>
        <taxon>Bacillati</taxon>
        <taxon>Bacillota</taxon>
        <taxon>Clostridia</taxon>
        <taxon>Lachnospirales</taxon>
        <taxon>Lachnospiraceae</taxon>
        <taxon>Frisingicoccus</taxon>
    </lineage>
</organism>
<dbReference type="InterPro" id="IPR001867">
    <property type="entry name" value="OmpR/PhoB-type_DNA-bd"/>
</dbReference>
<dbReference type="GO" id="GO:0000976">
    <property type="term" value="F:transcription cis-regulatory region binding"/>
    <property type="evidence" value="ECO:0007669"/>
    <property type="project" value="TreeGrafter"/>
</dbReference>
<accession>A0A4R2LGD0</accession>
<evidence type="ECO:0000313" key="12">
    <source>
        <dbReference type="EMBL" id="TCO85115.1"/>
    </source>
</evidence>